<keyword evidence="2" id="KW-0238">DNA-binding</keyword>
<dbReference type="Pfam" id="PF12833">
    <property type="entry name" value="HTH_18"/>
    <property type="match status" value="1"/>
</dbReference>
<accession>A0ABV2FGH4</accession>
<feature type="domain" description="HTH araC/xylS-type" evidence="4">
    <location>
        <begin position="186"/>
        <end position="285"/>
    </location>
</feature>
<gene>
    <name evidence="5" type="ORF">ABID29_000765</name>
</gene>
<dbReference type="InterPro" id="IPR020449">
    <property type="entry name" value="Tscrpt_reg_AraC-type_HTH"/>
</dbReference>
<evidence type="ECO:0000256" key="1">
    <source>
        <dbReference type="ARBA" id="ARBA00023015"/>
    </source>
</evidence>
<dbReference type="PROSITE" id="PS00041">
    <property type="entry name" value="HTH_ARAC_FAMILY_1"/>
    <property type="match status" value="1"/>
</dbReference>
<dbReference type="InterPro" id="IPR009057">
    <property type="entry name" value="Homeodomain-like_sf"/>
</dbReference>
<comment type="caution">
    <text evidence="5">The sequence shown here is derived from an EMBL/GenBank/DDBJ whole genome shotgun (WGS) entry which is preliminary data.</text>
</comment>
<dbReference type="PANTHER" id="PTHR43280:SF2">
    <property type="entry name" value="HTH-TYPE TRANSCRIPTIONAL REGULATOR EXSA"/>
    <property type="match status" value="1"/>
</dbReference>
<dbReference type="PROSITE" id="PS01124">
    <property type="entry name" value="HTH_ARAC_FAMILY_2"/>
    <property type="match status" value="1"/>
</dbReference>
<dbReference type="InterPro" id="IPR014710">
    <property type="entry name" value="RmlC-like_jellyroll"/>
</dbReference>
<organism evidence="5 6">
    <name type="scientific">Streptococcus rupicaprae</name>
    <dbReference type="NCBI Taxonomy" id="759619"/>
    <lineage>
        <taxon>Bacteria</taxon>
        <taxon>Bacillati</taxon>
        <taxon>Bacillota</taxon>
        <taxon>Bacilli</taxon>
        <taxon>Lactobacillales</taxon>
        <taxon>Streptococcaceae</taxon>
        <taxon>Streptococcus</taxon>
    </lineage>
</organism>
<dbReference type="Pfam" id="PF02311">
    <property type="entry name" value="AraC_binding"/>
    <property type="match status" value="1"/>
</dbReference>
<protein>
    <submittedName>
        <fullName evidence="5">AraC-like DNA-binding protein</fullName>
    </submittedName>
</protein>
<dbReference type="Gene3D" id="2.60.120.10">
    <property type="entry name" value="Jelly Rolls"/>
    <property type="match status" value="1"/>
</dbReference>
<keyword evidence="6" id="KW-1185">Reference proteome</keyword>
<dbReference type="SMART" id="SM00342">
    <property type="entry name" value="HTH_ARAC"/>
    <property type="match status" value="1"/>
</dbReference>
<evidence type="ECO:0000256" key="3">
    <source>
        <dbReference type="ARBA" id="ARBA00023163"/>
    </source>
</evidence>
<reference evidence="5 6" key="1">
    <citation type="submission" date="2024-06" db="EMBL/GenBank/DDBJ databases">
        <title>Genomic Encyclopedia of Type Strains, Phase IV (KMG-IV): sequencing the most valuable type-strain genomes for metagenomic binning, comparative biology and taxonomic classification.</title>
        <authorList>
            <person name="Goeker M."/>
        </authorList>
    </citation>
    <scope>NUCLEOTIDE SEQUENCE [LARGE SCALE GENOMIC DNA]</scope>
    <source>
        <strain evidence="5 6">DSM 28303</strain>
    </source>
</reference>
<evidence type="ECO:0000313" key="5">
    <source>
        <dbReference type="EMBL" id="MET3557655.1"/>
    </source>
</evidence>
<keyword evidence="3" id="KW-0804">Transcription</keyword>
<dbReference type="CDD" id="cd06986">
    <property type="entry name" value="cupin_MmsR-like_N"/>
    <property type="match status" value="1"/>
</dbReference>
<dbReference type="SUPFAM" id="SSF51215">
    <property type="entry name" value="Regulatory protein AraC"/>
    <property type="match status" value="1"/>
</dbReference>
<sequence length="287" mass="33046">MSEKIQTADLVNRKDNSQVKFKHYTDIPTPDDRLNVVQSGCRFKANPGYQTKVNIYDHYIIHYLTSGKGIYVIDGQTYPVQQGDLFLIPPYKFTYYIADEIDPYTYYWVGFDGLDALNLLNLTDFINQPVVSDRGINLTPHFKSLYELEGNPISLKYGLMGHLYTILSKLMHSGKKNEPKQNRYYIESLEYITTHYGNPDLSVQEVANHVGLTRSHLHRIFHKAINNSISYSILSVRLSKAVSLLSNSQLSIKEIAYQTGFESPAYFSKQFKRQFKCTPSEYRHSLG</sequence>
<dbReference type="EMBL" id="JBEPLO010000006">
    <property type="protein sequence ID" value="MET3557655.1"/>
    <property type="molecule type" value="Genomic_DNA"/>
</dbReference>
<dbReference type="PANTHER" id="PTHR43280">
    <property type="entry name" value="ARAC-FAMILY TRANSCRIPTIONAL REGULATOR"/>
    <property type="match status" value="1"/>
</dbReference>
<dbReference type="SUPFAM" id="SSF46689">
    <property type="entry name" value="Homeodomain-like"/>
    <property type="match status" value="1"/>
</dbReference>
<dbReference type="InterPro" id="IPR018062">
    <property type="entry name" value="HTH_AraC-typ_CS"/>
</dbReference>
<name>A0ABV2FGH4_9STRE</name>
<keyword evidence="1" id="KW-0805">Transcription regulation</keyword>
<evidence type="ECO:0000313" key="6">
    <source>
        <dbReference type="Proteomes" id="UP001549122"/>
    </source>
</evidence>
<dbReference type="PRINTS" id="PR00032">
    <property type="entry name" value="HTHARAC"/>
</dbReference>
<dbReference type="InterPro" id="IPR037923">
    <property type="entry name" value="HTH-like"/>
</dbReference>
<evidence type="ECO:0000259" key="4">
    <source>
        <dbReference type="PROSITE" id="PS01124"/>
    </source>
</evidence>
<dbReference type="InterPro" id="IPR003313">
    <property type="entry name" value="AraC-bd"/>
</dbReference>
<dbReference type="InterPro" id="IPR018060">
    <property type="entry name" value="HTH_AraC"/>
</dbReference>
<proteinExistence type="predicted"/>
<evidence type="ECO:0000256" key="2">
    <source>
        <dbReference type="ARBA" id="ARBA00023125"/>
    </source>
</evidence>
<dbReference type="Proteomes" id="UP001549122">
    <property type="component" value="Unassembled WGS sequence"/>
</dbReference>
<dbReference type="Gene3D" id="1.10.10.60">
    <property type="entry name" value="Homeodomain-like"/>
    <property type="match status" value="2"/>
</dbReference>
<dbReference type="RefSeq" id="WP_354364514.1">
    <property type="nucleotide sequence ID" value="NZ_JBEPLO010000006.1"/>
</dbReference>